<feature type="non-terminal residue" evidence="2">
    <location>
        <position position="1"/>
    </location>
</feature>
<evidence type="ECO:0000313" key="3">
    <source>
        <dbReference type="Proteomes" id="UP000023152"/>
    </source>
</evidence>
<gene>
    <name evidence="2" type="ORF">RFI_11347</name>
</gene>
<reference evidence="2 3" key="1">
    <citation type="journal article" date="2013" name="Curr. Biol.">
        <title>The Genome of the Foraminiferan Reticulomyxa filosa.</title>
        <authorList>
            <person name="Glockner G."/>
            <person name="Hulsmann N."/>
            <person name="Schleicher M."/>
            <person name="Noegel A.A."/>
            <person name="Eichinger L."/>
            <person name="Gallinger C."/>
            <person name="Pawlowski J."/>
            <person name="Sierra R."/>
            <person name="Euteneuer U."/>
            <person name="Pillet L."/>
            <person name="Moustafa A."/>
            <person name="Platzer M."/>
            <person name="Groth M."/>
            <person name="Szafranski K."/>
            <person name="Schliwa M."/>
        </authorList>
    </citation>
    <scope>NUCLEOTIDE SEQUENCE [LARGE SCALE GENOMIC DNA]</scope>
</reference>
<dbReference type="Pfam" id="PF03666">
    <property type="entry name" value="NPR3"/>
    <property type="match status" value="1"/>
</dbReference>
<protein>
    <submittedName>
        <fullName evidence="2">Uncharacterized protein</fullName>
    </submittedName>
</protein>
<dbReference type="EMBL" id="ASPP01008282">
    <property type="protein sequence ID" value="ETO25793.1"/>
    <property type="molecule type" value="Genomic_DNA"/>
</dbReference>
<dbReference type="AlphaFoldDB" id="X6NIR3"/>
<dbReference type="GO" id="GO:0034198">
    <property type="term" value="P:cellular response to amino acid starvation"/>
    <property type="evidence" value="ECO:0007669"/>
    <property type="project" value="TreeGrafter"/>
</dbReference>
<dbReference type="GO" id="GO:0010508">
    <property type="term" value="P:positive regulation of autophagy"/>
    <property type="evidence" value="ECO:0007669"/>
    <property type="project" value="TreeGrafter"/>
</dbReference>
<comment type="similarity">
    <text evidence="1">Belongs to the NPR3 family.</text>
</comment>
<dbReference type="InterPro" id="IPR005365">
    <property type="entry name" value="Npr3"/>
</dbReference>
<sequence length="297" mass="33792">SSSSSSSPSSTLHGIKKDAYDLLQTIPLAGSHSLRVMILKSNVLLSFGDTASLTNIPLPTLFRLAAHLTYWGKAKIINVITPYSMFVINPHFNFNIHKLETQGMSIANRGIYVYVCVNRNFSFVIYSLAYLSVLVRQSKVNDFAKCFPTRHSLWHELDKFNFAHPFSFHLKHESPSKKEELMCVVIWLLQREFIVEIHNYISLLPCSEFGQTNSLVLKKLDDSKESSASKNNFKNSSTSAASSNFDSLFQNLMPYIDGHNTEQEIMFQTGNIIQIRQLREICQHFRSQIAVSSHFSE</sequence>
<dbReference type="GO" id="GO:1990130">
    <property type="term" value="C:GATOR1 complex"/>
    <property type="evidence" value="ECO:0007669"/>
    <property type="project" value="TreeGrafter"/>
</dbReference>
<comment type="caution">
    <text evidence="2">The sequence shown here is derived from an EMBL/GenBank/DDBJ whole genome shotgun (WGS) entry which is preliminary data.</text>
</comment>
<proteinExistence type="inferred from homology"/>
<evidence type="ECO:0000313" key="2">
    <source>
        <dbReference type="EMBL" id="ETO25793.1"/>
    </source>
</evidence>
<dbReference type="OrthoDB" id="18648at2759"/>
<dbReference type="PANTHER" id="PTHR13153">
    <property type="entry name" value="CGTHBA PROTEIN -14 GENE PROTEIN"/>
    <property type="match status" value="1"/>
</dbReference>
<organism evidence="2 3">
    <name type="scientific">Reticulomyxa filosa</name>
    <dbReference type="NCBI Taxonomy" id="46433"/>
    <lineage>
        <taxon>Eukaryota</taxon>
        <taxon>Sar</taxon>
        <taxon>Rhizaria</taxon>
        <taxon>Retaria</taxon>
        <taxon>Foraminifera</taxon>
        <taxon>Monothalamids</taxon>
        <taxon>Reticulomyxidae</taxon>
        <taxon>Reticulomyxa</taxon>
    </lineage>
</organism>
<accession>X6NIR3</accession>
<dbReference type="Proteomes" id="UP000023152">
    <property type="component" value="Unassembled WGS sequence"/>
</dbReference>
<keyword evidence="3" id="KW-1185">Reference proteome</keyword>
<dbReference type="GO" id="GO:1904262">
    <property type="term" value="P:negative regulation of TORC1 signaling"/>
    <property type="evidence" value="ECO:0007669"/>
    <property type="project" value="TreeGrafter"/>
</dbReference>
<dbReference type="PANTHER" id="PTHR13153:SF5">
    <property type="entry name" value="GATOR COMPLEX PROTEIN NPRL3"/>
    <property type="match status" value="1"/>
</dbReference>
<name>X6NIR3_RETFI</name>
<evidence type="ECO:0000256" key="1">
    <source>
        <dbReference type="RuleBase" id="RU368069"/>
    </source>
</evidence>
<dbReference type="GO" id="GO:0038202">
    <property type="term" value="P:TORC1 signaling"/>
    <property type="evidence" value="ECO:0007669"/>
    <property type="project" value="TreeGrafter"/>
</dbReference>